<reference evidence="8 9" key="1">
    <citation type="journal article" date="2018" name="Gigascience">
        <title>Genomes of trombidid mites reveal novel predicted allergens and laterally-transferred genes associated with secondary metabolism.</title>
        <authorList>
            <person name="Dong X."/>
            <person name="Chaisiri K."/>
            <person name="Xia D."/>
            <person name="Armstrong S.D."/>
            <person name="Fang Y."/>
            <person name="Donnelly M.J."/>
            <person name="Kadowaki T."/>
            <person name="McGarry J.W."/>
            <person name="Darby A.C."/>
            <person name="Makepeace B.L."/>
        </authorList>
    </citation>
    <scope>NUCLEOTIDE SEQUENCE [LARGE SCALE GENOMIC DNA]</scope>
    <source>
        <strain evidence="8">UoL-WK</strain>
    </source>
</reference>
<evidence type="ECO:0000313" key="8">
    <source>
        <dbReference type="EMBL" id="RWS12748.1"/>
    </source>
</evidence>
<dbReference type="Proteomes" id="UP000285301">
    <property type="component" value="Unassembled WGS sequence"/>
</dbReference>
<dbReference type="PANTHER" id="PTHR22950:SF703">
    <property type="entry name" value="AMINO ACID TRANSPORTER TRANSMEMBRANE DOMAIN-CONTAINING PROTEIN"/>
    <property type="match status" value="1"/>
</dbReference>
<protein>
    <submittedName>
        <fullName evidence="8">Amino acid transporter ANT1-like protein</fullName>
    </submittedName>
</protein>
<reference evidence="8" key="2">
    <citation type="submission" date="2018-11" db="EMBL/GenBank/DDBJ databases">
        <title>Trombidioid mite genomics.</title>
        <authorList>
            <person name="Dong X."/>
        </authorList>
    </citation>
    <scope>NUCLEOTIDE SEQUENCE</scope>
    <source>
        <strain evidence="8">UoL-WK</strain>
    </source>
</reference>
<proteinExistence type="predicted"/>
<dbReference type="EMBL" id="NCKU01001214">
    <property type="protein sequence ID" value="RWS12748.1"/>
    <property type="molecule type" value="Genomic_DNA"/>
</dbReference>
<dbReference type="GO" id="GO:0005774">
    <property type="term" value="C:vacuolar membrane"/>
    <property type="evidence" value="ECO:0007669"/>
    <property type="project" value="TreeGrafter"/>
</dbReference>
<evidence type="ECO:0000259" key="6">
    <source>
        <dbReference type="Pfam" id="PF01490"/>
    </source>
</evidence>
<feature type="domain" description="Amino acid transporter transmembrane" evidence="6">
    <location>
        <begin position="45"/>
        <end position="430"/>
    </location>
</feature>
<name>A0A3S3P0E4_9ACAR</name>
<keyword evidence="4 5" id="KW-0472">Membrane</keyword>
<feature type="transmembrane region" description="Helical" evidence="5">
    <location>
        <begin position="163"/>
        <end position="182"/>
    </location>
</feature>
<sequence length="458" mass="50674">MSLNKDYKCTYNSLVADNCSDTQQLTSTSRSTSIEDAPVHEIRGLSLVSASVFIVGAMAGAGVLALPKAIANTGWAGIALIVVTCFVTASFCVYLAKSWMLVEEIWPECRNSIRDPFPTIGEKAVGKWMKNVCAATMDVQLFGTAIVFLLLSAELTHNIVRPYFDITFCDFIVIIGVILCPLTWLKSPHHFWPVAYGAMACTAISCVLIVAVIVMQSPEKIEMATHSIPTFNSFLLGFSTMLFAFGGICALPTFQNDMKNKQQFPVAVIIGFLILLIIYYPLAVGGFLVYGDKVDDNVLNTTQNGTITTIVNVLMDFHLFCAFLIVVNPLNQDLEQRFGIDHFFTWKRITLRTLTVITILFFGTSVPRFGKILNLVGSSTVAVQTFVMPPWFYLKLCNYDAPNFKKIRISMKLKLYFGIVLVLGSIGGILSTYSSLLDLFDPDAFTLPCYMIKGKIDN</sequence>
<evidence type="ECO:0000313" key="7">
    <source>
        <dbReference type="EMBL" id="RWS09375.1"/>
    </source>
</evidence>
<gene>
    <name evidence="7" type="ORF">B4U79_02180</name>
    <name evidence="8" type="ORF">B4U79_06901</name>
</gene>
<dbReference type="FunFam" id="1.20.1740.10:FF:000052">
    <property type="entry name" value="Lysine histidine transporter-like 3"/>
    <property type="match status" value="1"/>
</dbReference>
<evidence type="ECO:0000256" key="5">
    <source>
        <dbReference type="SAM" id="Phobius"/>
    </source>
</evidence>
<dbReference type="AlphaFoldDB" id="A0A3S3P0E4"/>
<keyword evidence="2 5" id="KW-0812">Transmembrane</keyword>
<evidence type="ECO:0000256" key="4">
    <source>
        <dbReference type="ARBA" id="ARBA00023136"/>
    </source>
</evidence>
<feature type="transmembrane region" description="Helical" evidence="5">
    <location>
        <begin position="45"/>
        <end position="67"/>
    </location>
</feature>
<keyword evidence="9" id="KW-1185">Reference proteome</keyword>
<feature type="transmembrane region" description="Helical" evidence="5">
    <location>
        <begin position="372"/>
        <end position="394"/>
    </location>
</feature>
<evidence type="ECO:0000256" key="3">
    <source>
        <dbReference type="ARBA" id="ARBA00022989"/>
    </source>
</evidence>
<comment type="subcellular location">
    <subcellularLocation>
        <location evidence="1">Membrane</location>
        <topology evidence="1">Multi-pass membrane protein</topology>
    </subcellularLocation>
</comment>
<dbReference type="OrthoDB" id="655540at2759"/>
<feature type="transmembrane region" description="Helical" evidence="5">
    <location>
        <begin position="349"/>
        <end position="366"/>
    </location>
</feature>
<dbReference type="STRING" id="1965070.A0A3S3P0E4"/>
<feature type="transmembrane region" description="Helical" evidence="5">
    <location>
        <begin position="310"/>
        <end position="328"/>
    </location>
</feature>
<organism evidence="8 9">
    <name type="scientific">Dinothrombium tinctorium</name>
    <dbReference type="NCBI Taxonomy" id="1965070"/>
    <lineage>
        <taxon>Eukaryota</taxon>
        <taxon>Metazoa</taxon>
        <taxon>Ecdysozoa</taxon>
        <taxon>Arthropoda</taxon>
        <taxon>Chelicerata</taxon>
        <taxon>Arachnida</taxon>
        <taxon>Acari</taxon>
        <taxon>Acariformes</taxon>
        <taxon>Trombidiformes</taxon>
        <taxon>Prostigmata</taxon>
        <taxon>Anystina</taxon>
        <taxon>Parasitengona</taxon>
        <taxon>Trombidioidea</taxon>
        <taxon>Trombidiidae</taxon>
        <taxon>Dinothrombium</taxon>
    </lineage>
</organism>
<feature type="transmembrane region" description="Helical" evidence="5">
    <location>
        <begin position="194"/>
        <end position="214"/>
    </location>
</feature>
<feature type="transmembrane region" description="Helical" evidence="5">
    <location>
        <begin position="73"/>
        <end position="96"/>
    </location>
</feature>
<feature type="transmembrane region" description="Helical" evidence="5">
    <location>
        <begin position="266"/>
        <end position="290"/>
    </location>
</feature>
<comment type="caution">
    <text evidence="8">The sequence shown here is derived from an EMBL/GenBank/DDBJ whole genome shotgun (WGS) entry which is preliminary data.</text>
</comment>
<evidence type="ECO:0000313" key="9">
    <source>
        <dbReference type="Proteomes" id="UP000285301"/>
    </source>
</evidence>
<evidence type="ECO:0000256" key="1">
    <source>
        <dbReference type="ARBA" id="ARBA00004141"/>
    </source>
</evidence>
<feature type="transmembrane region" description="Helical" evidence="5">
    <location>
        <begin position="234"/>
        <end position="254"/>
    </location>
</feature>
<feature type="transmembrane region" description="Helical" evidence="5">
    <location>
        <begin position="132"/>
        <end position="151"/>
    </location>
</feature>
<feature type="transmembrane region" description="Helical" evidence="5">
    <location>
        <begin position="415"/>
        <end position="436"/>
    </location>
</feature>
<dbReference type="Pfam" id="PF01490">
    <property type="entry name" value="Aa_trans"/>
    <property type="match status" value="1"/>
</dbReference>
<keyword evidence="3 5" id="KW-1133">Transmembrane helix</keyword>
<dbReference type="InterPro" id="IPR013057">
    <property type="entry name" value="AA_transpt_TM"/>
</dbReference>
<evidence type="ECO:0000256" key="2">
    <source>
        <dbReference type="ARBA" id="ARBA00022692"/>
    </source>
</evidence>
<dbReference type="Gene3D" id="1.20.1740.10">
    <property type="entry name" value="Amino acid/polyamine transporter I"/>
    <property type="match status" value="1"/>
</dbReference>
<dbReference type="GO" id="GO:0015179">
    <property type="term" value="F:L-amino acid transmembrane transporter activity"/>
    <property type="evidence" value="ECO:0007669"/>
    <property type="project" value="TreeGrafter"/>
</dbReference>
<accession>A0A3S3P0E4</accession>
<dbReference type="EMBL" id="NCKU01002538">
    <property type="protein sequence ID" value="RWS09375.1"/>
    <property type="molecule type" value="Genomic_DNA"/>
</dbReference>
<dbReference type="PANTHER" id="PTHR22950">
    <property type="entry name" value="AMINO ACID TRANSPORTER"/>
    <property type="match status" value="1"/>
</dbReference>